<sequence>MNTSPMMAMIDPQTCLPEFYATESPGTRVKHNRLNEAIQSKRPRYSLPPRTLLQRRQASVHDETRYFEFWQTAKSL</sequence>
<dbReference type="RefSeq" id="WP_145352565.1">
    <property type="nucleotide sequence ID" value="NZ_CP036262.1"/>
</dbReference>
<protein>
    <submittedName>
        <fullName evidence="1">Uncharacterized protein</fullName>
    </submittedName>
</protein>
<reference evidence="1 2" key="1">
    <citation type="submission" date="2019-02" db="EMBL/GenBank/DDBJ databases">
        <title>Deep-cultivation of Planctomycetes and their phenomic and genomic characterization uncovers novel biology.</title>
        <authorList>
            <person name="Wiegand S."/>
            <person name="Jogler M."/>
            <person name="Boedeker C."/>
            <person name="Pinto D."/>
            <person name="Vollmers J."/>
            <person name="Rivas-Marin E."/>
            <person name="Kohn T."/>
            <person name="Peeters S.H."/>
            <person name="Heuer A."/>
            <person name="Rast P."/>
            <person name="Oberbeckmann S."/>
            <person name="Bunk B."/>
            <person name="Jeske O."/>
            <person name="Meyerdierks A."/>
            <person name="Storesund J.E."/>
            <person name="Kallscheuer N."/>
            <person name="Luecker S."/>
            <person name="Lage O.M."/>
            <person name="Pohl T."/>
            <person name="Merkel B.J."/>
            <person name="Hornburger P."/>
            <person name="Mueller R.-W."/>
            <person name="Bruemmer F."/>
            <person name="Labrenz M."/>
            <person name="Spormann A.M."/>
            <person name="Op den Camp H."/>
            <person name="Overmann J."/>
            <person name="Amann R."/>
            <person name="Jetten M.S.M."/>
            <person name="Mascher T."/>
            <person name="Medema M.H."/>
            <person name="Devos D.P."/>
            <person name="Kaster A.-K."/>
            <person name="Ovreas L."/>
            <person name="Rohde M."/>
            <person name="Galperin M.Y."/>
            <person name="Jogler C."/>
        </authorList>
    </citation>
    <scope>NUCLEOTIDE SEQUENCE [LARGE SCALE GENOMIC DNA]</scope>
    <source>
        <strain evidence="1 2">FF011L</strain>
    </source>
</reference>
<organism evidence="1 2">
    <name type="scientific">Roseimaritima multifibrata</name>
    <dbReference type="NCBI Taxonomy" id="1930274"/>
    <lineage>
        <taxon>Bacteria</taxon>
        <taxon>Pseudomonadati</taxon>
        <taxon>Planctomycetota</taxon>
        <taxon>Planctomycetia</taxon>
        <taxon>Pirellulales</taxon>
        <taxon>Pirellulaceae</taxon>
        <taxon>Roseimaritima</taxon>
    </lineage>
</organism>
<evidence type="ECO:0000313" key="1">
    <source>
        <dbReference type="EMBL" id="QDS94546.1"/>
    </source>
</evidence>
<keyword evidence="2" id="KW-1185">Reference proteome</keyword>
<dbReference type="Proteomes" id="UP000320672">
    <property type="component" value="Chromosome"/>
</dbReference>
<name>A0A517MI34_9BACT</name>
<dbReference type="AlphaFoldDB" id="A0A517MI34"/>
<dbReference type="EMBL" id="CP036262">
    <property type="protein sequence ID" value="QDS94546.1"/>
    <property type="molecule type" value="Genomic_DNA"/>
</dbReference>
<proteinExistence type="predicted"/>
<accession>A0A517MI34</accession>
<gene>
    <name evidence="1" type="ORF">FF011L_33250</name>
</gene>
<evidence type="ECO:0000313" key="2">
    <source>
        <dbReference type="Proteomes" id="UP000320672"/>
    </source>
</evidence>
<dbReference type="KEGG" id="rml:FF011L_33250"/>